<proteinExistence type="inferred from homology"/>
<dbReference type="NCBIfam" id="TIGR00259">
    <property type="entry name" value="thylakoid_BtpA"/>
    <property type="match status" value="1"/>
</dbReference>
<dbReference type="SUPFAM" id="SSF51366">
    <property type="entry name" value="Ribulose-phoshate binding barrel"/>
    <property type="match status" value="1"/>
</dbReference>
<dbReference type="PANTHER" id="PTHR21381:SF3">
    <property type="entry name" value="SGC REGION PROTEIN SGCQ-RELATED"/>
    <property type="match status" value="1"/>
</dbReference>
<dbReference type="PANTHER" id="PTHR21381">
    <property type="entry name" value="ZGC:162297"/>
    <property type="match status" value="1"/>
</dbReference>
<dbReference type="AlphaFoldDB" id="A0A920CUT8"/>
<dbReference type="RefSeq" id="WP_212980174.1">
    <property type="nucleotide sequence ID" value="NZ_AP025343.1"/>
</dbReference>
<evidence type="ECO:0000313" key="2">
    <source>
        <dbReference type="EMBL" id="GIO49797.1"/>
    </source>
</evidence>
<comment type="similarity">
    <text evidence="1">Belongs to the BtpA family.</text>
</comment>
<evidence type="ECO:0000313" key="3">
    <source>
        <dbReference type="Proteomes" id="UP000682811"/>
    </source>
</evidence>
<protein>
    <submittedName>
        <fullName evidence="2">Sgc region protein SgcQ</fullName>
    </submittedName>
</protein>
<dbReference type="InterPro" id="IPR011060">
    <property type="entry name" value="RibuloseP-bd_barrel"/>
</dbReference>
<evidence type="ECO:0000256" key="1">
    <source>
        <dbReference type="ARBA" id="ARBA00006007"/>
    </source>
</evidence>
<accession>A0A920CUT8</accession>
<dbReference type="InterPro" id="IPR005137">
    <property type="entry name" value="BtpA"/>
</dbReference>
<dbReference type="PIRSF" id="PIRSF005956">
    <property type="entry name" value="BtpA"/>
    <property type="match status" value="1"/>
</dbReference>
<name>A0A920CUT8_9BACL</name>
<reference evidence="2 3" key="1">
    <citation type="submission" date="2021-03" db="EMBL/GenBank/DDBJ databases">
        <title>Antimicrobial resistance genes in bacteria isolated from Japanese honey, and their potential for conferring macrolide and lincosamide resistance in the American foulbrood pathogen Paenibacillus larvae.</title>
        <authorList>
            <person name="Okamoto M."/>
            <person name="Kumagai M."/>
            <person name="Kanamori H."/>
            <person name="Takamatsu D."/>
        </authorList>
    </citation>
    <scope>NUCLEOTIDE SEQUENCE [LARGE SCALE GENOMIC DNA]</scope>
    <source>
        <strain evidence="2 3">J34TS1</strain>
    </source>
</reference>
<gene>
    <name evidence="2" type="ORF">J34TS1_45620</name>
</gene>
<dbReference type="Pfam" id="PF03437">
    <property type="entry name" value="BtpA"/>
    <property type="match status" value="1"/>
</dbReference>
<sequence>MTWLKEVLGTEKAVIAMCHLMALPGDPYFDKEKGMDYVVEMARKDLHALQDGGVDAVMFSNEFSLPYLTNVKTETVAAMGRVIGELKSEIKVPFGVNVLWDAKKSLDLAAATGALFIREIFTGVYASDFGLWNTNVGETVRHQQRIGAEHVKLLFNIVPEAAKYVAERDIESVARSTVFNNRPDALCVSGLTAGSRTDSQILKRVKDSVPDTVVLANTGVRRDNLIEQLTIADGAVVGTAFKIDGKFENHVDQARVKEFMDDVNTFRKPKVAV</sequence>
<organism evidence="2 3">
    <name type="scientific">Paenibacillus azoreducens</name>
    <dbReference type="NCBI Taxonomy" id="116718"/>
    <lineage>
        <taxon>Bacteria</taxon>
        <taxon>Bacillati</taxon>
        <taxon>Bacillota</taxon>
        <taxon>Bacilli</taxon>
        <taxon>Bacillales</taxon>
        <taxon>Paenibacillaceae</taxon>
        <taxon>Paenibacillus</taxon>
    </lineage>
</organism>
<dbReference type="Proteomes" id="UP000682811">
    <property type="component" value="Unassembled WGS sequence"/>
</dbReference>
<dbReference type="EMBL" id="BORT01000025">
    <property type="protein sequence ID" value="GIO49797.1"/>
    <property type="molecule type" value="Genomic_DNA"/>
</dbReference>
<keyword evidence="3" id="KW-1185">Reference proteome</keyword>
<comment type="caution">
    <text evidence="2">The sequence shown here is derived from an EMBL/GenBank/DDBJ whole genome shotgun (WGS) entry which is preliminary data.</text>
</comment>